<evidence type="ECO:0000313" key="2">
    <source>
        <dbReference type="EMBL" id="CEH13093.1"/>
    </source>
</evidence>
<dbReference type="AlphaFoldDB" id="A0A0P1BBG9"/>
<evidence type="ECO:0000313" key="3">
    <source>
        <dbReference type="Proteomes" id="UP000054845"/>
    </source>
</evidence>
<keyword evidence="3" id="KW-1185">Reference proteome</keyword>
<organism evidence="2 3">
    <name type="scientific">Ceraceosorus bombacis</name>
    <dbReference type="NCBI Taxonomy" id="401625"/>
    <lineage>
        <taxon>Eukaryota</taxon>
        <taxon>Fungi</taxon>
        <taxon>Dikarya</taxon>
        <taxon>Basidiomycota</taxon>
        <taxon>Ustilaginomycotina</taxon>
        <taxon>Exobasidiomycetes</taxon>
        <taxon>Ceraceosorales</taxon>
        <taxon>Ceraceosoraceae</taxon>
        <taxon>Ceraceosorus</taxon>
    </lineage>
</organism>
<proteinExistence type="predicted"/>
<sequence>MSHKAALVREAQIEEARQKAKCGCTSVAGQPNTLKKELWTAKSKLEADKGEASVLKEQLTETQQRKQEYYNEACKMHIKWARLAIKPADPKLHKEFGAPWPDHLGELDMDAVKRLNEGHKEARHKGVTKAHPGGEWSAAIQGALLGTPRNGHGDIARLNGRGRADSRDGGGAELTKGLVHQQVRHASLLAWAWR</sequence>
<accession>A0A0P1BBG9</accession>
<reference evidence="2 3" key="1">
    <citation type="submission" date="2014-09" db="EMBL/GenBank/DDBJ databases">
        <authorList>
            <person name="Magalhaes I.L.F."/>
            <person name="Oliveira U."/>
            <person name="Santos F.R."/>
            <person name="Vidigal T.H.D.A."/>
            <person name="Brescovit A.D."/>
            <person name="Santos A.J."/>
        </authorList>
    </citation>
    <scope>NUCLEOTIDE SEQUENCE [LARGE SCALE GENOMIC DNA]</scope>
</reference>
<dbReference type="Proteomes" id="UP000054845">
    <property type="component" value="Unassembled WGS sequence"/>
</dbReference>
<protein>
    <submittedName>
        <fullName evidence="2">Uncharacterized protein</fullName>
    </submittedName>
</protein>
<keyword evidence="1" id="KW-0175">Coiled coil</keyword>
<evidence type="ECO:0000256" key="1">
    <source>
        <dbReference type="SAM" id="Coils"/>
    </source>
</evidence>
<dbReference type="EMBL" id="CCYA01000199">
    <property type="protein sequence ID" value="CEH13093.1"/>
    <property type="molecule type" value="Genomic_DNA"/>
</dbReference>
<feature type="coiled-coil region" evidence="1">
    <location>
        <begin position="45"/>
        <end position="72"/>
    </location>
</feature>
<name>A0A0P1BBG9_9BASI</name>